<evidence type="ECO:0000313" key="2">
    <source>
        <dbReference type="EMBL" id="CUG91561.1"/>
    </source>
</evidence>
<accession>A0A0S4JLQ1</accession>
<dbReference type="AlphaFoldDB" id="A0A0S4JLQ1"/>
<organism evidence="2 3">
    <name type="scientific">Bodo saltans</name>
    <name type="common">Flagellated protozoan</name>
    <dbReference type="NCBI Taxonomy" id="75058"/>
    <lineage>
        <taxon>Eukaryota</taxon>
        <taxon>Discoba</taxon>
        <taxon>Euglenozoa</taxon>
        <taxon>Kinetoplastea</taxon>
        <taxon>Metakinetoplastina</taxon>
        <taxon>Eubodonida</taxon>
        <taxon>Bodonidae</taxon>
        <taxon>Bodo</taxon>
    </lineage>
</organism>
<keyword evidence="3" id="KW-1185">Reference proteome</keyword>
<feature type="region of interest" description="Disordered" evidence="1">
    <location>
        <begin position="1"/>
        <end position="64"/>
    </location>
</feature>
<proteinExistence type="predicted"/>
<protein>
    <submittedName>
        <fullName evidence="2">Uncharacterized protein</fullName>
    </submittedName>
</protein>
<evidence type="ECO:0000256" key="1">
    <source>
        <dbReference type="SAM" id="MobiDB-lite"/>
    </source>
</evidence>
<evidence type="ECO:0000313" key="3">
    <source>
        <dbReference type="Proteomes" id="UP000051952"/>
    </source>
</evidence>
<dbReference type="VEuPathDB" id="TriTrypDB:BSAL_32700"/>
<gene>
    <name evidence="2" type="ORF">BSAL_32700</name>
</gene>
<feature type="region of interest" description="Disordered" evidence="1">
    <location>
        <begin position="164"/>
        <end position="205"/>
    </location>
</feature>
<feature type="compositionally biased region" description="Polar residues" evidence="1">
    <location>
        <begin position="44"/>
        <end position="61"/>
    </location>
</feature>
<name>A0A0S4JLQ1_BODSA</name>
<sequence length="228" mass="25008">MVAQRDPLSTSSADTMRKAPPPTRSRQEHYASQAQHHHNLLQEVDQQSSHASKKPANSSQVGAAVVSAQRGGTGNVLFYSSVMKSGGAATMSEFDAQQQLVRSGVVKATQSLLGGTFAKMRAVHRSAKEDKEALAFSSAVRDDVWLQQRSTLRTRDEFSVEALTDDSTHTTTNDGDVRAESIDHPSSFALLKKRPREEPTVPSHPDEAVTSVVVVRRKKHLLEKFAEY</sequence>
<dbReference type="EMBL" id="CYKH01001940">
    <property type="protein sequence ID" value="CUG91561.1"/>
    <property type="molecule type" value="Genomic_DNA"/>
</dbReference>
<feature type="compositionally biased region" description="Basic and acidic residues" evidence="1">
    <location>
        <begin position="195"/>
        <end position="205"/>
    </location>
</feature>
<reference evidence="3" key="1">
    <citation type="submission" date="2015-09" db="EMBL/GenBank/DDBJ databases">
        <authorList>
            <consortium name="Pathogen Informatics"/>
        </authorList>
    </citation>
    <scope>NUCLEOTIDE SEQUENCE [LARGE SCALE GENOMIC DNA]</scope>
    <source>
        <strain evidence="3">Lake Konstanz</strain>
    </source>
</reference>
<dbReference type="Proteomes" id="UP000051952">
    <property type="component" value="Unassembled WGS sequence"/>
</dbReference>